<keyword evidence="7 12" id="KW-0798">TonB box</keyword>
<dbReference type="InterPro" id="IPR012910">
    <property type="entry name" value="Plug_dom"/>
</dbReference>
<gene>
    <name evidence="16" type="ORF">GCM10022268_19030</name>
</gene>
<evidence type="ECO:0000256" key="4">
    <source>
        <dbReference type="ARBA" id="ARBA00022692"/>
    </source>
</evidence>
<evidence type="ECO:0000259" key="14">
    <source>
        <dbReference type="Pfam" id="PF00593"/>
    </source>
</evidence>
<evidence type="ECO:0000256" key="7">
    <source>
        <dbReference type="ARBA" id="ARBA00023077"/>
    </source>
</evidence>
<dbReference type="InterPro" id="IPR037066">
    <property type="entry name" value="Plug_dom_sf"/>
</dbReference>
<dbReference type="Gene3D" id="2.170.130.10">
    <property type="entry name" value="TonB-dependent receptor, plug domain"/>
    <property type="match status" value="1"/>
</dbReference>
<protein>
    <submittedName>
        <fullName evidence="16">TonB-dependent receptor</fullName>
    </submittedName>
</protein>
<dbReference type="InterPro" id="IPR000531">
    <property type="entry name" value="Beta-barrel_TonB"/>
</dbReference>
<evidence type="ECO:0000256" key="6">
    <source>
        <dbReference type="ARBA" id="ARBA00023065"/>
    </source>
</evidence>
<evidence type="ECO:0000313" key="17">
    <source>
        <dbReference type="Proteomes" id="UP001500523"/>
    </source>
</evidence>
<name>A0ABP7DVL7_9SPHN</name>
<evidence type="ECO:0000256" key="13">
    <source>
        <dbReference type="SAM" id="SignalP"/>
    </source>
</evidence>
<evidence type="ECO:0000256" key="12">
    <source>
        <dbReference type="RuleBase" id="RU003357"/>
    </source>
</evidence>
<evidence type="ECO:0000256" key="8">
    <source>
        <dbReference type="ARBA" id="ARBA00023136"/>
    </source>
</evidence>
<keyword evidence="3 10" id="KW-1134">Transmembrane beta strand</keyword>
<evidence type="ECO:0000256" key="5">
    <source>
        <dbReference type="ARBA" id="ARBA00022729"/>
    </source>
</evidence>
<evidence type="ECO:0000256" key="9">
    <source>
        <dbReference type="ARBA" id="ARBA00023237"/>
    </source>
</evidence>
<keyword evidence="4 10" id="KW-0812">Transmembrane</keyword>
<feature type="signal peptide" evidence="13">
    <location>
        <begin position="1"/>
        <end position="36"/>
    </location>
</feature>
<evidence type="ECO:0000256" key="3">
    <source>
        <dbReference type="ARBA" id="ARBA00022452"/>
    </source>
</evidence>
<dbReference type="InterPro" id="IPR036942">
    <property type="entry name" value="Beta-barrel_TonB_sf"/>
</dbReference>
<keyword evidence="5 13" id="KW-0732">Signal</keyword>
<accession>A0ABP7DVL7</accession>
<evidence type="ECO:0000256" key="2">
    <source>
        <dbReference type="ARBA" id="ARBA00022448"/>
    </source>
</evidence>
<organism evidence="16 17">
    <name type="scientific">Sphingomonas cynarae</name>
    <dbReference type="NCBI Taxonomy" id="930197"/>
    <lineage>
        <taxon>Bacteria</taxon>
        <taxon>Pseudomonadati</taxon>
        <taxon>Pseudomonadota</taxon>
        <taxon>Alphaproteobacteria</taxon>
        <taxon>Sphingomonadales</taxon>
        <taxon>Sphingomonadaceae</taxon>
        <taxon>Sphingomonas</taxon>
    </lineage>
</organism>
<feature type="chain" id="PRO_5047477267" evidence="13">
    <location>
        <begin position="37"/>
        <end position="668"/>
    </location>
</feature>
<keyword evidence="8 10" id="KW-0472">Membrane</keyword>
<evidence type="ECO:0000259" key="15">
    <source>
        <dbReference type="Pfam" id="PF07715"/>
    </source>
</evidence>
<dbReference type="Pfam" id="PF00593">
    <property type="entry name" value="TonB_dep_Rec_b-barrel"/>
    <property type="match status" value="1"/>
</dbReference>
<keyword evidence="2 10" id="KW-0813">Transport</keyword>
<dbReference type="PANTHER" id="PTHR30069:SF53">
    <property type="entry name" value="COLICIN I RECEPTOR-RELATED"/>
    <property type="match status" value="1"/>
</dbReference>
<dbReference type="InterPro" id="IPR039426">
    <property type="entry name" value="TonB-dep_rcpt-like"/>
</dbReference>
<dbReference type="PROSITE" id="PS01156">
    <property type="entry name" value="TONB_DEPENDENT_REC_2"/>
    <property type="match status" value="1"/>
</dbReference>
<keyword evidence="17" id="KW-1185">Reference proteome</keyword>
<dbReference type="PROSITE" id="PS52016">
    <property type="entry name" value="TONB_DEPENDENT_REC_3"/>
    <property type="match status" value="1"/>
</dbReference>
<proteinExistence type="inferred from homology"/>
<keyword evidence="6" id="KW-0406">Ion transport</keyword>
<evidence type="ECO:0000256" key="1">
    <source>
        <dbReference type="ARBA" id="ARBA00004571"/>
    </source>
</evidence>
<dbReference type="CDD" id="cd01347">
    <property type="entry name" value="ligand_gated_channel"/>
    <property type="match status" value="1"/>
</dbReference>
<evidence type="ECO:0000313" key="16">
    <source>
        <dbReference type="EMBL" id="GAA3710103.1"/>
    </source>
</evidence>
<keyword evidence="9 10" id="KW-0998">Cell outer membrane</keyword>
<feature type="short sequence motif" description="TonB C-terminal box" evidence="11">
    <location>
        <begin position="651"/>
        <end position="668"/>
    </location>
</feature>
<comment type="caution">
    <text evidence="16">The sequence shown here is derived from an EMBL/GenBank/DDBJ whole genome shotgun (WGS) entry which is preliminary data.</text>
</comment>
<dbReference type="InterPro" id="IPR010917">
    <property type="entry name" value="TonB_rcpt_CS"/>
</dbReference>
<comment type="subcellular location">
    <subcellularLocation>
        <location evidence="1 10">Cell outer membrane</location>
        <topology evidence="1 10">Multi-pass membrane protein</topology>
    </subcellularLocation>
</comment>
<comment type="similarity">
    <text evidence="10 12">Belongs to the TonB-dependent receptor family.</text>
</comment>
<evidence type="ECO:0000256" key="10">
    <source>
        <dbReference type="PROSITE-ProRule" id="PRU01360"/>
    </source>
</evidence>
<dbReference type="Pfam" id="PF07715">
    <property type="entry name" value="Plug"/>
    <property type="match status" value="1"/>
</dbReference>
<keyword evidence="16" id="KW-0675">Receptor</keyword>
<dbReference type="PANTHER" id="PTHR30069">
    <property type="entry name" value="TONB-DEPENDENT OUTER MEMBRANE RECEPTOR"/>
    <property type="match status" value="1"/>
</dbReference>
<dbReference type="Proteomes" id="UP001500523">
    <property type="component" value="Unassembled WGS sequence"/>
</dbReference>
<dbReference type="Gene3D" id="2.40.170.20">
    <property type="entry name" value="TonB-dependent receptor, beta-barrel domain"/>
    <property type="match status" value="1"/>
</dbReference>
<feature type="domain" description="TonB-dependent receptor plug" evidence="15">
    <location>
        <begin position="63"/>
        <end position="172"/>
    </location>
</feature>
<sequence length="668" mass="73454">MLSVAFPRAFARSYPAGLLLSAVSLSAAFAIAPASAQSTTPTAVEVSGDGDIVVTATGYRQKQEDAPASITVIDGKDLRRRSIQNLGDAVRDVEGIVVNGAANENDIQIRGMPGDYTLMLVDGRRQSARESRVNGNRGYEQSFTPPAAAIERIEVVRGPMSSLYGSDAIGGVINVITRRPTPVWTGSLSYDYSLRQDGDQGNAGNAQVFVSGPVIADILGVQAWGSYLHRGADENVIVTNGFARARNRSITGRAVLTPAVDHQVILEAGLSRLRNGEGVSPNWSTRQQDNNRDYWSLMHNGRWGKLASVLSWLDEKTSREGLATPDQTDVFGRRPEVRNRVFDGKLVLPTAANTTTIGVQWLKTGLRDWNQANRGTPNERTYERYSVVQQAVFAETEWKLLPRFSLTGGIRLDDHQRYGHHVNPRAYAVWHPTDRWTLKGGVARGFKAPELRAVIPGYAVVRRNTLVQFGNPDLKPESSINYEATAMWSNRAGLSGGATIFYNDFRDQLSTVTTTRRWEGLQVLDRININRAAIMGVELSGRWRIDPAISIRGNVTYLDSEQKSGPNKGAPLALTPKWKGNLRGDWDIDPATRLWTSINYYGREYEATVTGTTAPAYVTADLLASHALTPRLTLKGGIYNVNDKRLDDATYGTVNYGRTLWLGISADF</sequence>
<dbReference type="SUPFAM" id="SSF56935">
    <property type="entry name" value="Porins"/>
    <property type="match status" value="1"/>
</dbReference>
<dbReference type="EMBL" id="BAABBF010000004">
    <property type="protein sequence ID" value="GAA3710103.1"/>
    <property type="molecule type" value="Genomic_DNA"/>
</dbReference>
<feature type="domain" description="TonB-dependent receptor-like beta-barrel" evidence="14">
    <location>
        <begin position="284"/>
        <end position="641"/>
    </location>
</feature>
<reference evidence="17" key="1">
    <citation type="journal article" date="2019" name="Int. J. Syst. Evol. Microbiol.">
        <title>The Global Catalogue of Microorganisms (GCM) 10K type strain sequencing project: providing services to taxonomists for standard genome sequencing and annotation.</title>
        <authorList>
            <consortium name="The Broad Institute Genomics Platform"/>
            <consortium name="The Broad Institute Genome Sequencing Center for Infectious Disease"/>
            <person name="Wu L."/>
            <person name="Ma J."/>
        </authorList>
    </citation>
    <scope>NUCLEOTIDE SEQUENCE [LARGE SCALE GENOMIC DNA]</scope>
    <source>
        <strain evidence="17">JCM 17498</strain>
    </source>
</reference>
<evidence type="ECO:0000256" key="11">
    <source>
        <dbReference type="PROSITE-ProRule" id="PRU10144"/>
    </source>
</evidence>
<dbReference type="RefSeq" id="WP_344693158.1">
    <property type="nucleotide sequence ID" value="NZ_BAABBF010000004.1"/>
</dbReference>